<name>A0A5J4TD24_9EUKA</name>
<comment type="caution">
    <text evidence="2">The sequence shown here is derived from an EMBL/GenBank/DDBJ whole genome shotgun (WGS) entry which is preliminary data.</text>
</comment>
<dbReference type="Proteomes" id="UP000324800">
    <property type="component" value="Unassembled WGS sequence"/>
</dbReference>
<gene>
    <name evidence="2" type="ORF">EZS28_048993</name>
</gene>
<feature type="region of interest" description="Disordered" evidence="1">
    <location>
        <begin position="88"/>
        <end position="125"/>
    </location>
</feature>
<accession>A0A5J4TD24</accession>
<evidence type="ECO:0000313" key="2">
    <source>
        <dbReference type="EMBL" id="KAA6355480.1"/>
    </source>
</evidence>
<dbReference type="AlphaFoldDB" id="A0A5J4TD24"/>
<dbReference type="EMBL" id="SNRW01034558">
    <property type="protein sequence ID" value="KAA6355480.1"/>
    <property type="molecule type" value="Genomic_DNA"/>
</dbReference>
<organism evidence="2 3">
    <name type="scientific">Streblomastix strix</name>
    <dbReference type="NCBI Taxonomy" id="222440"/>
    <lineage>
        <taxon>Eukaryota</taxon>
        <taxon>Metamonada</taxon>
        <taxon>Preaxostyla</taxon>
        <taxon>Oxymonadida</taxon>
        <taxon>Streblomastigidae</taxon>
        <taxon>Streblomastix</taxon>
    </lineage>
</organism>
<protein>
    <submittedName>
        <fullName evidence="2">Uncharacterized protein</fullName>
    </submittedName>
</protein>
<evidence type="ECO:0000256" key="1">
    <source>
        <dbReference type="SAM" id="MobiDB-lite"/>
    </source>
</evidence>
<evidence type="ECO:0000313" key="3">
    <source>
        <dbReference type="Proteomes" id="UP000324800"/>
    </source>
</evidence>
<feature type="compositionally biased region" description="Acidic residues" evidence="1">
    <location>
        <begin position="96"/>
        <end position="109"/>
    </location>
</feature>
<feature type="non-terminal residue" evidence="2">
    <location>
        <position position="1"/>
    </location>
</feature>
<proteinExistence type="predicted"/>
<sequence>CAELVQRLAQELTDMHCLNQNGAYFALAYSVTPCGALSLSMADLLLGPDMPICQEKKQMPQLFYYIKPAEDSILRKIQINDRILGFSSNDKIDESNKDDDEEEEEEEEEQRQKSNQSGEFQPYRDMDFDVQLMKSTGMKLV</sequence>
<reference evidence="2 3" key="1">
    <citation type="submission" date="2019-03" db="EMBL/GenBank/DDBJ databases">
        <title>Single cell metagenomics reveals metabolic interactions within the superorganism composed of flagellate Streblomastix strix and complex community of Bacteroidetes bacteria on its surface.</title>
        <authorList>
            <person name="Treitli S.C."/>
            <person name="Kolisko M."/>
            <person name="Husnik F."/>
            <person name="Keeling P."/>
            <person name="Hampl V."/>
        </authorList>
    </citation>
    <scope>NUCLEOTIDE SEQUENCE [LARGE SCALE GENOMIC DNA]</scope>
    <source>
        <strain evidence="2">ST1C</strain>
    </source>
</reference>